<keyword evidence="3" id="KW-1185">Reference proteome</keyword>
<evidence type="ECO:0000313" key="2">
    <source>
        <dbReference type="EMBL" id="KAJ0982207.1"/>
    </source>
</evidence>
<feature type="compositionally biased region" description="Basic residues" evidence="1">
    <location>
        <begin position="151"/>
        <end position="161"/>
    </location>
</feature>
<comment type="caution">
    <text evidence="2">The sequence shown here is derived from an EMBL/GenBank/DDBJ whole genome shotgun (WGS) entry which is preliminary data.</text>
</comment>
<evidence type="ECO:0000256" key="1">
    <source>
        <dbReference type="SAM" id="MobiDB-lite"/>
    </source>
</evidence>
<name>A0A9D5D068_9LILI</name>
<organism evidence="2 3">
    <name type="scientific">Dioscorea zingiberensis</name>
    <dbReference type="NCBI Taxonomy" id="325984"/>
    <lineage>
        <taxon>Eukaryota</taxon>
        <taxon>Viridiplantae</taxon>
        <taxon>Streptophyta</taxon>
        <taxon>Embryophyta</taxon>
        <taxon>Tracheophyta</taxon>
        <taxon>Spermatophyta</taxon>
        <taxon>Magnoliopsida</taxon>
        <taxon>Liliopsida</taxon>
        <taxon>Dioscoreales</taxon>
        <taxon>Dioscoreaceae</taxon>
        <taxon>Dioscorea</taxon>
    </lineage>
</organism>
<feature type="region of interest" description="Disordered" evidence="1">
    <location>
        <begin position="151"/>
        <end position="171"/>
    </location>
</feature>
<evidence type="ECO:0000313" key="3">
    <source>
        <dbReference type="Proteomes" id="UP001085076"/>
    </source>
</evidence>
<dbReference type="AlphaFoldDB" id="A0A9D5D068"/>
<reference evidence="2" key="2">
    <citation type="journal article" date="2022" name="Hortic Res">
        <title>The genome of Dioscorea zingiberensis sheds light on the biosynthesis, origin and evolution of the medicinally important diosgenin saponins.</title>
        <authorList>
            <person name="Li Y."/>
            <person name="Tan C."/>
            <person name="Li Z."/>
            <person name="Guo J."/>
            <person name="Li S."/>
            <person name="Chen X."/>
            <person name="Wang C."/>
            <person name="Dai X."/>
            <person name="Yang H."/>
            <person name="Song W."/>
            <person name="Hou L."/>
            <person name="Xu J."/>
            <person name="Tong Z."/>
            <person name="Xu A."/>
            <person name="Yuan X."/>
            <person name="Wang W."/>
            <person name="Yang Q."/>
            <person name="Chen L."/>
            <person name="Sun Z."/>
            <person name="Wang K."/>
            <person name="Pan B."/>
            <person name="Chen J."/>
            <person name="Bao Y."/>
            <person name="Liu F."/>
            <person name="Qi X."/>
            <person name="Gang D.R."/>
            <person name="Wen J."/>
            <person name="Li J."/>
        </authorList>
    </citation>
    <scope>NUCLEOTIDE SEQUENCE</scope>
    <source>
        <strain evidence="2">Dzin_1.0</strain>
    </source>
</reference>
<protein>
    <submittedName>
        <fullName evidence="2">Uncharacterized protein</fullName>
    </submittedName>
</protein>
<dbReference type="Proteomes" id="UP001085076">
    <property type="component" value="Miscellaneous, Linkage group lg02"/>
</dbReference>
<sequence>MWQRLLNLFHHNLCHSRAVIATGVDPSEDIASRSFASRRNWGQWGLDFFVDFSSSWPVYGGGEVQALAVAKSGRELVALPSSPVVVGQRDEESPGSSAVQIGQSSWWTSAARNNDDWSFLVAGHRAPGWRSSPAATARWIWLGFREHRRLQPPREQRRRSTRNQASGEDRP</sequence>
<gene>
    <name evidence="2" type="ORF">J5N97_010462</name>
</gene>
<proteinExistence type="predicted"/>
<dbReference type="EMBL" id="JAGGNH010000002">
    <property type="protein sequence ID" value="KAJ0982207.1"/>
    <property type="molecule type" value="Genomic_DNA"/>
</dbReference>
<feature type="compositionally biased region" description="Polar residues" evidence="1">
    <location>
        <begin position="162"/>
        <end position="171"/>
    </location>
</feature>
<reference evidence="2" key="1">
    <citation type="submission" date="2021-03" db="EMBL/GenBank/DDBJ databases">
        <authorList>
            <person name="Li Z."/>
            <person name="Yang C."/>
        </authorList>
    </citation>
    <scope>NUCLEOTIDE SEQUENCE</scope>
    <source>
        <strain evidence="2">Dzin_1.0</strain>
        <tissue evidence="2">Leaf</tissue>
    </source>
</reference>
<accession>A0A9D5D068</accession>